<evidence type="ECO:0000256" key="3">
    <source>
        <dbReference type="PROSITE-ProRule" id="PRU00023"/>
    </source>
</evidence>
<feature type="repeat" description="ANK" evidence="3">
    <location>
        <begin position="136"/>
        <end position="168"/>
    </location>
</feature>
<dbReference type="EMBL" id="ML995581">
    <property type="protein sequence ID" value="KAF2135464.1"/>
    <property type="molecule type" value="Genomic_DNA"/>
</dbReference>
<keyword evidence="5" id="KW-1185">Reference proteome</keyword>
<dbReference type="InterPro" id="IPR002110">
    <property type="entry name" value="Ankyrin_rpt"/>
</dbReference>
<gene>
    <name evidence="4" type="ORF">K452DRAFT_281495</name>
</gene>
<dbReference type="OrthoDB" id="366390at2759"/>
<feature type="repeat" description="ANK" evidence="3">
    <location>
        <begin position="99"/>
        <end position="123"/>
    </location>
</feature>
<accession>A0A6A6AX08</accession>
<reference evidence="4" key="1">
    <citation type="journal article" date="2020" name="Stud. Mycol.">
        <title>101 Dothideomycetes genomes: a test case for predicting lifestyles and emergence of pathogens.</title>
        <authorList>
            <person name="Haridas S."/>
            <person name="Albert R."/>
            <person name="Binder M."/>
            <person name="Bloem J."/>
            <person name="Labutti K."/>
            <person name="Salamov A."/>
            <person name="Andreopoulos B."/>
            <person name="Baker S."/>
            <person name="Barry K."/>
            <person name="Bills G."/>
            <person name="Bluhm B."/>
            <person name="Cannon C."/>
            <person name="Castanera R."/>
            <person name="Culley D."/>
            <person name="Daum C."/>
            <person name="Ezra D."/>
            <person name="Gonzalez J."/>
            <person name="Henrissat B."/>
            <person name="Kuo A."/>
            <person name="Liang C."/>
            <person name="Lipzen A."/>
            <person name="Lutzoni F."/>
            <person name="Magnuson J."/>
            <person name="Mondo S."/>
            <person name="Nolan M."/>
            <person name="Ohm R."/>
            <person name="Pangilinan J."/>
            <person name="Park H.-J."/>
            <person name="Ramirez L."/>
            <person name="Alfaro M."/>
            <person name="Sun H."/>
            <person name="Tritt A."/>
            <person name="Yoshinaga Y."/>
            <person name="Zwiers L.-H."/>
            <person name="Turgeon B."/>
            <person name="Goodwin S."/>
            <person name="Spatafora J."/>
            <person name="Crous P."/>
            <person name="Grigoriev I."/>
        </authorList>
    </citation>
    <scope>NUCLEOTIDE SEQUENCE</scope>
    <source>
        <strain evidence="4">CBS 121167</strain>
    </source>
</reference>
<dbReference type="Gene3D" id="1.25.40.20">
    <property type="entry name" value="Ankyrin repeat-containing domain"/>
    <property type="match status" value="1"/>
</dbReference>
<organism evidence="4 5">
    <name type="scientific">Aplosporella prunicola CBS 121167</name>
    <dbReference type="NCBI Taxonomy" id="1176127"/>
    <lineage>
        <taxon>Eukaryota</taxon>
        <taxon>Fungi</taxon>
        <taxon>Dikarya</taxon>
        <taxon>Ascomycota</taxon>
        <taxon>Pezizomycotina</taxon>
        <taxon>Dothideomycetes</taxon>
        <taxon>Dothideomycetes incertae sedis</taxon>
        <taxon>Botryosphaeriales</taxon>
        <taxon>Aplosporellaceae</taxon>
        <taxon>Aplosporella</taxon>
    </lineage>
</organism>
<dbReference type="SMART" id="SM00248">
    <property type="entry name" value="ANK"/>
    <property type="match status" value="4"/>
</dbReference>
<proteinExistence type="predicted"/>
<dbReference type="PROSITE" id="PS50088">
    <property type="entry name" value="ANK_REPEAT"/>
    <property type="match status" value="3"/>
</dbReference>
<keyword evidence="1" id="KW-0677">Repeat</keyword>
<dbReference type="PROSITE" id="PS50297">
    <property type="entry name" value="ANK_REP_REGION"/>
    <property type="match status" value="3"/>
</dbReference>
<dbReference type="Pfam" id="PF00023">
    <property type="entry name" value="Ank"/>
    <property type="match status" value="1"/>
</dbReference>
<dbReference type="InterPro" id="IPR050889">
    <property type="entry name" value="Dendritic_Spine_Reg/Scaffold"/>
</dbReference>
<dbReference type="Pfam" id="PF12796">
    <property type="entry name" value="Ank_2"/>
    <property type="match status" value="1"/>
</dbReference>
<dbReference type="GeneID" id="54296993"/>
<name>A0A6A6AX08_9PEZI</name>
<feature type="non-terminal residue" evidence="4">
    <location>
        <position position="203"/>
    </location>
</feature>
<dbReference type="InterPro" id="IPR036770">
    <property type="entry name" value="Ankyrin_rpt-contain_sf"/>
</dbReference>
<dbReference type="Proteomes" id="UP000799438">
    <property type="component" value="Unassembled WGS sequence"/>
</dbReference>
<keyword evidence="2 3" id="KW-0040">ANK repeat</keyword>
<evidence type="ECO:0000313" key="4">
    <source>
        <dbReference type="EMBL" id="KAF2135464.1"/>
    </source>
</evidence>
<evidence type="ECO:0000256" key="1">
    <source>
        <dbReference type="ARBA" id="ARBA00022737"/>
    </source>
</evidence>
<dbReference type="PANTHER" id="PTHR24166:SF48">
    <property type="entry name" value="PROTEIN VAPYRIN"/>
    <property type="match status" value="1"/>
</dbReference>
<protein>
    <submittedName>
        <fullName evidence="4">Uncharacterized protein</fullName>
    </submittedName>
</protein>
<sequence>MAPVLLRLLKSSEPTLEALFEIVFREAILSENISVVHTIATNSKINLDEALPGPWKKKDFIFRPYWCCLPLEAAIMLKSVPLVQTLLEAGASVDSTTEKGFTMTHVAARDGTKEILEILLDTGKGDLASAFLKLTAGDTALTYAAGSGNVRMAGMLLAAGAEVNACAASGETALYCAARNSDIGMADLLLQWGADPEGLDYEG</sequence>
<dbReference type="PANTHER" id="PTHR24166">
    <property type="entry name" value="ROLLING PEBBLES, ISOFORM B"/>
    <property type="match status" value="1"/>
</dbReference>
<evidence type="ECO:0000313" key="5">
    <source>
        <dbReference type="Proteomes" id="UP000799438"/>
    </source>
</evidence>
<evidence type="ECO:0000256" key="2">
    <source>
        <dbReference type="ARBA" id="ARBA00023043"/>
    </source>
</evidence>
<dbReference type="RefSeq" id="XP_033391182.1">
    <property type="nucleotide sequence ID" value="XM_033539497.1"/>
</dbReference>
<feature type="repeat" description="ANK" evidence="3">
    <location>
        <begin position="169"/>
        <end position="201"/>
    </location>
</feature>
<dbReference type="AlphaFoldDB" id="A0A6A6AX08"/>
<dbReference type="SUPFAM" id="SSF48403">
    <property type="entry name" value="Ankyrin repeat"/>
    <property type="match status" value="1"/>
</dbReference>